<dbReference type="SUPFAM" id="SSF48371">
    <property type="entry name" value="ARM repeat"/>
    <property type="match status" value="1"/>
</dbReference>
<dbReference type="InterPro" id="IPR027902">
    <property type="entry name" value="DUF4487"/>
</dbReference>
<evidence type="ECO:0000256" key="4">
    <source>
        <dbReference type="SAM" id="SignalP"/>
    </source>
</evidence>
<evidence type="ECO:0000259" key="5">
    <source>
        <dbReference type="PROSITE" id="PS51034"/>
    </source>
</evidence>
<evidence type="ECO:0000256" key="2">
    <source>
        <dbReference type="ARBA" id="ARBA00023180"/>
    </source>
</evidence>
<dbReference type="Pfam" id="PF23344">
    <property type="entry name" value="ZP-N"/>
    <property type="match status" value="1"/>
</dbReference>
<organism evidence="6 7">
    <name type="scientific">Cirrhinus molitorella</name>
    <name type="common">mud carp</name>
    <dbReference type="NCBI Taxonomy" id="172907"/>
    <lineage>
        <taxon>Eukaryota</taxon>
        <taxon>Metazoa</taxon>
        <taxon>Chordata</taxon>
        <taxon>Craniata</taxon>
        <taxon>Vertebrata</taxon>
        <taxon>Euteleostomi</taxon>
        <taxon>Actinopterygii</taxon>
        <taxon>Neopterygii</taxon>
        <taxon>Teleostei</taxon>
        <taxon>Ostariophysi</taxon>
        <taxon>Cypriniformes</taxon>
        <taxon>Cyprinidae</taxon>
        <taxon>Labeoninae</taxon>
        <taxon>Labeonini</taxon>
        <taxon>Cirrhinus</taxon>
    </lineage>
</organism>
<dbReference type="PANTHER" id="PTHR16071">
    <property type="entry name" value="CHROMOSOME 1 OPEN READING FRAME 112"/>
    <property type="match status" value="1"/>
</dbReference>
<dbReference type="Gene3D" id="2.60.40.3210">
    <property type="entry name" value="Zona pellucida, ZP-N domain"/>
    <property type="match status" value="1"/>
</dbReference>
<evidence type="ECO:0000313" key="6">
    <source>
        <dbReference type="EMBL" id="KAL1253851.1"/>
    </source>
</evidence>
<dbReference type="InterPro" id="IPR055355">
    <property type="entry name" value="ZP-C"/>
</dbReference>
<feature type="signal peptide" evidence="4">
    <location>
        <begin position="1"/>
        <end position="21"/>
    </location>
</feature>
<gene>
    <name evidence="6" type="ORF">QQF64_016080</name>
</gene>
<dbReference type="PROSITE" id="PS51034">
    <property type="entry name" value="ZP_2"/>
    <property type="match status" value="1"/>
</dbReference>
<evidence type="ECO:0000313" key="7">
    <source>
        <dbReference type="Proteomes" id="UP001558613"/>
    </source>
</evidence>
<keyword evidence="7" id="KW-1185">Reference proteome</keyword>
<keyword evidence="4" id="KW-0732">Signal</keyword>
<reference evidence="6 7" key="1">
    <citation type="submission" date="2023-09" db="EMBL/GenBank/DDBJ databases">
        <authorList>
            <person name="Wang M."/>
        </authorList>
    </citation>
    <scope>NUCLEOTIDE SEQUENCE [LARGE SCALE GENOMIC DNA]</scope>
    <source>
        <strain evidence="6">GT-2023</strain>
        <tissue evidence="6">Liver</tissue>
    </source>
</reference>
<dbReference type="EMBL" id="JAYMGO010000020">
    <property type="protein sequence ID" value="KAL1253851.1"/>
    <property type="molecule type" value="Genomic_DNA"/>
</dbReference>
<dbReference type="InterPro" id="IPR001507">
    <property type="entry name" value="ZP_dom"/>
</dbReference>
<evidence type="ECO:0000256" key="1">
    <source>
        <dbReference type="ARBA" id="ARBA00023157"/>
    </source>
</evidence>
<dbReference type="InterPro" id="IPR055356">
    <property type="entry name" value="ZP-N"/>
</dbReference>
<dbReference type="PRINTS" id="PR00023">
    <property type="entry name" value="ZPELLUCIDA"/>
</dbReference>
<feature type="domain" description="ZP" evidence="5">
    <location>
        <begin position="115"/>
        <end position="376"/>
    </location>
</feature>
<dbReference type="InterPro" id="IPR042235">
    <property type="entry name" value="ZP-C_dom"/>
</dbReference>
<sequence>MGLRQCVLGLLVLVVSDHVYCAKPKARGFQPRMLGSQLREPWKAVQSPYGVQSPRPQLAPLAPNLAASSIQSKEELLGPVRELTWKFPEVPAEPEQPDINFELQQPRPSDSVAVQCWENGVHVEVKQDFFGTGQLVEPSLLTLGGCGVVDVDAAARVLVFQSALQECGSELVATEEELVYIFTLDYRPAALQSTPIVRSSGATIGLECHYPRRQNVSSNDLEPAWIPYVSTKVAEDILVFSLKIMTDEWTFERPSNVFFLGDVLNIQASVKQYNHVPLRVFVDNCVATAGTDVSSAPMYYFIENHGCLTDAKYTGSMSSFLPRVQDDKLQFQLEAFRFQQENSGAIYITCLLKATAASSSQIDEDHKSCSFRGNGWVSSDGSDPMMVQTLESLSGCVRHVCSFEESVSFDAIRSLPSCILRVLKDTFQHCKDSEVMYSGRLSLVGDLLQGLFKEAYSLQKGLMELLDKINLEDTASEEEVSDIVTVIHSLLDICSVISRLDIALHANTWKFIIKQSVKYQSLVEDRLHHTDIAFLLCEDLYTSVQNCLELAQQIQQAGLQEVVHCPEYKLFQKATKMCRFFANTLVHYTKEFKPFLAKSCCRFHQLFLQIHSKFPPSVFAQSVPSALSEELRVAVLVPMDAMLTQLLSFQPFAESVLDPEHKCNTELCLPQCLLLVNVLGKLSSQPEEALQLWSDGSQFSEETPRWSVFEAVLQSFRQCMLERAVPVLLPGVMLRGQAQGRVSLHQHVCVHLCACVAVLPAQHFPPLERSLLAAVLQADTQTAVLATDVWCFLARYGTAELCFHHVLLIAHLIKSCPGEGYQLFHLALLLRRLLFLMTPKHQVEFVERFPPAQEENLCVWCHILLRCLSVEARMQVEEEVLAGASVVLQEWQNSGYGMGHIPRLNRILGCVLMLMGGSNLQAEFVVSSVKIISQLWSRISSYQVQVHPPLQCTVKLLLSISAFLIKSVEPHVIVQAVSCLSGLTLQKCPDDLLLAALEFLASMGKVFISADNQCQVLPRISGLFNGLLTHPSWLILHHVLEAFGLFAEITNHEEVISTTLTSEEIKTKVLNFLSKTVSYQESEEARLERLKEWRRIIEKHCEQMESENSSPVDTPLTEEPCPKRARQETKVEEEYERYLQTAESALKALQAIVGPDHSPSPPQWVSTRLQVLQTLITQINTTTVEQP</sequence>
<keyword evidence="1" id="KW-1015">Disulfide bond</keyword>
<dbReference type="InterPro" id="IPR016024">
    <property type="entry name" value="ARM-type_fold"/>
</dbReference>
<dbReference type="InterPro" id="IPR048290">
    <property type="entry name" value="ZP_chr"/>
</dbReference>
<feature type="compositionally biased region" description="Basic and acidic residues" evidence="3">
    <location>
        <begin position="1120"/>
        <end position="1129"/>
    </location>
</feature>
<proteinExistence type="predicted"/>
<dbReference type="PANTHER" id="PTHR16071:SF2">
    <property type="entry name" value="FIGNL1-INTERACTING REGULATOR OF RECOMBINATION AND MITOSIS"/>
    <property type="match status" value="1"/>
</dbReference>
<dbReference type="Pfam" id="PF00100">
    <property type="entry name" value="Zona_pellucida"/>
    <property type="match status" value="1"/>
</dbReference>
<comment type="caution">
    <text evidence="6">The sequence shown here is derived from an EMBL/GenBank/DDBJ whole genome shotgun (WGS) entry which is preliminary data.</text>
</comment>
<protein>
    <recommendedName>
        <fullName evidence="5">ZP domain-containing protein</fullName>
    </recommendedName>
</protein>
<dbReference type="Gene3D" id="2.60.40.4100">
    <property type="entry name" value="Zona pellucida, ZP-C domain"/>
    <property type="match status" value="1"/>
</dbReference>
<accession>A0ABR3LLU9</accession>
<feature type="chain" id="PRO_5046302765" description="ZP domain-containing protein" evidence="4">
    <location>
        <begin position="22"/>
        <end position="1187"/>
    </location>
</feature>
<feature type="region of interest" description="Disordered" evidence="3">
    <location>
        <begin position="1104"/>
        <end position="1129"/>
    </location>
</feature>
<dbReference type="Pfam" id="PF14868">
    <property type="entry name" value="DUF4487"/>
    <property type="match status" value="1"/>
</dbReference>
<dbReference type="Proteomes" id="UP001558613">
    <property type="component" value="Unassembled WGS sequence"/>
</dbReference>
<dbReference type="SMART" id="SM00241">
    <property type="entry name" value="ZP"/>
    <property type="match status" value="1"/>
</dbReference>
<evidence type="ECO:0000256" key="3">
    <source>
        <dbReference type="SAM" id="MobiDB-lite"/>
    </source>
</evidence>
<keyword evidence="2" id="KW-0325">Glycoprotein</keyword>
<name>A0ABR3LLU9_9TELE</name>